<sequence length="221" mass="26484">MRKNAFQAEIAKRNSKCLACGEIIPIGAIKIKVPRFQVFDFYHFKCYTPKVNQYICKSDVKNCLDSKNAEILNNWIDEWNQDYIPLDKPFREPPQFSKLVESSPSRYRRAWLEIFKFLDAIEVFKSYSYVNKEFYHISWDQELWHSYCVRDYADVALYDQEKNYRSQYVTMYMESCFWCHTRQTEENFKICPLIKKPICDSCKNLRGLAVCVRQVFRLDTG</sequence>
<keyword evidence="2" id="KW-1185">Reference proteome</keyword>
<dbReference type="InterPro" id="IPR036047">
    <property type="entry name" value="F-box-like_dom_sf"/>
</dbReference>
<name>A0AAU9K4D5_9CILI</name>
<evidence type="ECO:0000313" key="2">
    <source>
        <dbReference type="Proteomes" id="UP001162131"/>
    </source>
</evidence>
<dbReference type="AlphaFoldDB" id="A0AAU9K4D5"/>
<dbReference type="Proteomes" id="UP001162131">
    <property type="component" value="Unassembled WGS sequence"/>
</dbReference>
<dbReference type="EMBL" id="CAJZBQ010000046">
    <property type="protein sequence ID" value="CAG9328838.1"/>
    <property type="molecule type" value="Genomic_DNA"/>
</dbReference>
<protein>
    <recommendedName>
        <fullName evidence="3">PARP-type domain-containing protein</fullName>
    </recommendedName>
</protein>
<comment type="caution">
    <text evidence="1">The sequence shown here is derived from an EMBL/GenBank/DDBJ whole genome shotgun (WGS) entry which is preliminary data.</text>
</comment>
<gene>
    <name evidence="1" type="ORF">BSTOLATCC_MIC46828</name>
</gene>
<dbReference type="SUPFAM" id="SSF81383">
    <property type="entry name" value="F-box domain"/>
    <property type="match status" value="1"/>
</dbReference>
<accession>A0AAU9K4D5</accession>
<organism evidence="1 2">
    <name type="scientific">Blepharisma stoltei</name>
    <dbReference type="NCBI Taxonomy" id="1481888"/>
    <lineage>
        <taxon>Eukaryota</taxon>
        <taxon>Sar</taxon>
        <taxon>Alveolata</taxon>
        <taxon>Ciliophora</taxon>
        <taxon>Postciliodesmatophora</taxon>
        <taxon>Heterotrichea</taxon>
        <taxon>Heterotrichida</taxon>
        <taxon>Blepharismidae</taxon>
        <taxon>Blepharisma</taxon>
    </lineage>
</organism>
<evidence type="ECO:0008006" key="3">
    <source>
        <dbReference type="Google" id="ProtNLM"/>
    </source>
</evidence>
<reference evidence="1" key="1">
    <citation type="submission" date="2021-09" db="EMBL/GenBank/DDBJ databases">
        <authorList>
            <consortium name="AG Swart"/>
            <person name="Singh M."/>
            <person name="Singh A."/>
            <person name="Seah K."/>
            <person name="Emmerich C."/>
        </authorList>
    </citation>
    <scope>NUCLEOTIDE SEQUENCE</scope>
    <source>
        <strain evidence="1">ATCC30299</strain>
    </source>
</reference>
<evidence type="ECO:0000313" key="1">
    <source>
        <dbReference type="EMBL" id="CAG9328838.1"/>
    </source>
</evidence>
<proteinExistence type="predicted"/>